<feature type="transmembrane region" description="Helical" evidence="1">
    <location>
        <begin position="93"/>
        <end position="113"/>
    </location>
</feature>
<feature type="transmembrane region" description="Helical" evidence="1">
    <location>
        <begin position="20"/>
        <end position="37"/>
    </location>
</feature>
<name>A0ABY8PNW7_9BACT</name>
<organism evidence="2 3">
    <name type="scientific">Marinitoga aeolica</name>
    <dbReference type="NCBI Taxonomy" id="2809031"/>
    <lineage>
        <taxon>Bacteria</taxon>
        <taxon>Thermotogati</taxon>
        <taxon>Thermotogota</taxon>
        <taxon>Thermotogae</taxon>
        <taxon>Petrotogales</taxon>
        <taxon>Petrotogaceae</taxon>
        <taxon>Marinitoga</taxon>
    </lineage>
</organism>
<dbReference type="RefSeq" id="WP_280997919.1">
    <property type="nucleotide sequence ID" value="NZ_CP069362.1"/>
</dbReference>
<evidence type="ECO:0000256" key="1">
    <source>
        <dbReference type="SAM" id="Phobius"/>
    </source>
</evidence>
<keyword evidence="1" id="KW-1133">Transmembrane helix</keyword>
<keyword evidence="1" id="KW-0472">Membrane</keyword>
<feature type="transmembrane region" description="Helical" evidence="1">
    <location>
        <begin position="49"/>
        <end position="72"/>
    </location>
</feature>
<accession>A0ABY8PNW7</accession>
<feature type="transmembrane region" description="Helical" evidence="1">
    <location>
        <begin position="149"/>
        <end position="173"/>
    </location>
</feature>
<proteinExistence type="predicted"/>
<dbReference type="Proteomes" id="UP001232493">
    <property type="component" value="Chromosome"/>
</dbReference>
<dbReference type="EMBL" id="CP069362">
    <property type="protein sequence ID" value="WGS64341.1"/>
    <property type="molecule type" value="Genomic_DNA"/>
</dbReference>
<keyword evidence="3" id="KW-1185">Reference proteome</keyword>
<gene>
    <name evidence="2" type="ORF">JRV97_08165</name>
</gene>
<keyword evidence="1" id="KW-0812">Transmembrane</keyword>
<protein>
    <submittedName>
        <fullName evidence="2">Uncharacterized protein</fullName>
    </submittedName>
</protein>
<reference evidence="2 3" key="1">
    <citation type="submission" date="2021-02" db="EMBL/GenBank/DDBJ databases">
        <title>Characterization of Marinitoga sp. nov. str. BP5-C20A.</title>
        <authorList>
            <person name="Erauso G."/>
            <person name="Postec A."/>
        </authorList>
    </citation>
    <scope>NUCLEOTIDE SEQUENCE [LARGE SCALE GENOMIC DNA]</scope>
    <source>
        <strain evidence="2 3">BP5-C20A</strain>
    </source>
</reference>
<evidence type="ECO:0000313" key="3">
    <source>
        <dbReference type="Proteomes" id="UP001232493"/>
    </source>
</evidence>
<evidence type="ECO:0000313" key="2">
    <source>
        <dbReference type="EMBL" id="WGS64341.1"/>
    </source>
</evidence>
<sequence length="177" mass="20146">MLEYYKYEAKYLFLEKSKIITLLISQTISIMILPYGLGKISNSDMYSQALSIGLISLAMIIVSIVGGVELGIEFVTKQKIYFELSLPIKMRTLIFGKFFRMGLLNTIVLLYALTLVNLIYLHLGFLKFIIVFIFLLIQTMTLSGISTPVSALNAVFCFVIGYILLKITIINIWKYKN</sequence>